<feature type="compositionally biased region" description="Polar residues" evidence="16">
    <location>
        <begin position="1331"/>
        <end position="1353"/>
    </location>
</feature>
<dbReference type="PROSITE" id="PS00107">
    <property type="entry name" value="PROTEIN_KINASE_ATP"/>
    <property type="match status" value="1"/>
</dbReference>
<comment type="catalytic activity">
    <reaction evidence="13">
        <text>L-seryl-[protein] + ATP = O-phospho-L-seryl-[protein] + ADP + H(+)</text>
        <dbReference type="Rhea" id="RHEA:17989"/>
        <dbReference type="Rhea" id="RHEA-COMP:9863"/>
        <dbReference type="Rhea" id="RHEA-COMP:11604"/>
        <dbReference type="ChEBI" id="CHEBI:15378"/>
        <dbReference type="ChEBI" id="CHEBI:29999"/>
        <dbReference type="ChEBI" id="CHEBI:30616"/>
        <dbReference type="ChEBI" id="CHEBI:83421"/>
        <dbReference type="ChEBI" id="CHEBI:456216"/>
        <dbReference type="EC" id="2.7.11.1"/>
    </reaction>
</comment>
<dbReference type="PROSITE" id="PS50219">
    <property type="entry name" value="CNH"/>
    <property type="match status" value="1"/>
</dbReference>
<keyword evidence="9" id="KW-0862">Zinc</keyword>
<evidence type="ECO:0000256" key="2">
    <source>
        <dbReference type="ARBA" id="ARBA00022527"/>
    </source>
</evidence>
<dbReference type="InterPro" id="IPR050839">
    <property type="entry name" value="Rho-assoc_Ser/Thr_Kinase"/>
</dbReference>
<dbReference type="InterPro" id="IPR057529">
    <property type="entry name" value="MRCK/ROCK_PH"/>
</dbReference>
<feature type="domain" description="AGC-kinase C-terminal" evidence="21">
    <location>
        <begin position="346"/>
        <end position="421"/>
    </location>
</feature>
<dbReference type="InterPro" id="IPR011993">
    <property type="entry name" value="PH-like_dom_sf"/>
</dbReference>
<evidence type="ECO:0000259" key="17">
    <source>
        <dbReference type="PROSITE" id="PS50003"/>
    </source>
</evidence>
<dbReference type="PROSITE" id="PS51285">
    <property type="entry name" value="AGC_KINASE_CTER"/>
    <property type="match status" value="1"/>
</dbReference>
<evidence type="ECO:0000256" key="6">
    <source>
        <dbReference type="ARBA" id="ARBA00022741"/>
    </source>
</evidence>
<dbReference type="InterPro" id="IPR001849">
    <property type="entry name" value="PH_domain"/>
</dbReference>
<keyword evidence="23" id="KW-1185">Reference proteome</keyword>
<dbReference type="SUPFAM" id="SSF56112">
    <property type="entry name" value="Protein kinase-like (PK-like)"/>
    <property type="match status" value="1"/>
</dbReference>
<dbReference type="Proteomes" id="UP001159427">
    <property type="component" value="Unassembled WGS sequence"/>
</dbReference>
<feature type="domain" description="PH" evidence="17">
    <location>
        <begin position="1453"/>
        <end position="1570"/>
    </location>
</feature>
<feature type="binding site" evidence="14">
    <location>
        <position position="112"/>
    </location>
    <ligand>
        <name>ATP</name>
        <dbReference type="ChEBI" id="CHEBI:30616"/>
    </ligand>
</feature>
<evidence type="ECO:0000256" key="1">
    <source>
        <dbReference type="ARBA" id="ARBA00012513"/>
    </source>
</evidence>
<dbReference type="Pfam" id="PF00130">
    <property type="entry name" value="C1_1"/>
    <property type="match status" value="1"/>
</dbReference>
<dbReference type="Pfam" id="PF25346">
    <property type="entry name" value="PH_MRCK"/>
    <property type="match status" value="1"/>
</dbReference>
<dbReference type="PANTHER" id="PTHR22988:SF71">
    <property type="entry name" value="CITRON RHO-INTERACTING KINASE"/>
    <property type="match status" value="1"/>
</dbReference>
<evidence type="ECO:0000256" key="9">
    <source>
        <dbReference type="ARBA" id="ARBA00022833"/>
    </source>
</evidence>
<gene>
    <name evidence="22" type="ORF">PEVE_00013437</name>
</gene>
<dbReference type="PROSITE" id="PS50011">
    <property type="entry name" value="PROTEIN_KINASE_DOM"/>
    <property type="match status" value="1"/>
</dbReference>
<evidence type="ECO:0000256" key="11">
    <source>
        <dbReference type="ARBA" id="ARBA00023054"/>
    </source>
</evidence>
<evidence type="ECO:0000256" key="3">
    <source>
        <dbReference type="ARBA" id="ARBA00022553"/>
    </source>
</evidence>
<dbReference type="InterPro" id="IPR000961">
    <property type="entry name" value="AGC-kinase_C"/>
</dbReference>
<dbReference type="SMART" id="SM00233">
    <property type="entry name" value="PH"/>
    <property type="match status" value="1"/>
</dbReference>
<dbReference type="InterPro" id="IPR008271">
    <property type="entry name" value="Ser/Thr_kinase_AS"/>
</dbReference>
<keyword evidence="3" id="KW-0597">Phosphoprotein</keyword>
<name>A0ABN8LE60_9CNID</name>
<feature type="coiled-coil region" evidence="15">
    <location>
        <begin position="1271"/>
        <end position="1305"/>
    </location>
</feature>
<dbReference type="PROSITE" id="PS50003">
    <property type="entry name" value="PH_DOMAIN"/>
    <property type="match status" value="1"/>
</dbReference>
<dbReference type="InterPro" id="IPR046349">
    <property type="entry name" value="C1-like_sf"/>
</dbReference>
<evidence type="ECO:0000313" key="23">
    <source>
        <dbReference type="Proteomes" id="UP001159427"/>
    </source>
</evidence>
<evidence type="ECO:0000256" key="14">
    <source>
        <dbReference type="PROSITE-ProRule" id="PRU10141"/>
    </source>
</evidence>
<evidence type="ECO:0000256" key="15">
    <source>
        <dbReference type="SAM" id="Coils"/>
    </source>
</evidence>
<evidence type="ECO:0000256" key="4">
    <source>
        <dbReference type="ARBA" id="ARBA00022679"/>
    </source>
</evidence>
<dbReference type="PROSITE" id="PS50081">
    <property type="entry name" value="ZF_DAG_PE_2"/>
    <property type="match status" value="1"/>
</dbReference>
<dbReference type="Gene3D" id="3.30.60.20">
    <property type="match status" value="1"/>
</dbReference>
<comment type="caution">
    <text evidence="22">The sequence shown here is derived from an EMBL/GenBank/DDBJ whole genome shotgun (WGS) entry which is preliminary data.</text>
</comment>
<evidence type="ECO:0000256" key="8">
    <source>
        <dbReference type="ARBA" id="ARBA00022777"/>
    </source>
</evidence>
<evidence type="ECO:0000313" key="22">
    <source>
        <dbReference type="EMBL" id="CAH3013773.1"/>
    </source>
</evidence>
<dbReference type="SMART" id="SM00036">
    <property type="entry name" value="CNH"/>
    <property type="match status" value="1"/>
</dbReference>
<dbReference type="SUPFAM" id="SSF57889">
    <property type="entry name" value="Cysteine-rich domain"/>
    <property type="match status" value="1"/>
</dbReference>
<keyword evidence="5" id="KW-0479">Metal-binding</keyword>
<evidence type="ECO:0000256" key="16">
    <source>
        <dbReference type="SAM" id="MobiDB-lite"/>
    </source>
</evidence>
<feature type="compositionally biased region" description="Basic and acidic residues" evidence="16">
    <location>
        <begin position="683"/>
        <end position="704"/>
    </location>
</feature>
<evidence type="ECO:0000256" key="12">
    <source>
        <dbReference type="ARBA" id="ARBA00047899"/>
    </source>
</evidence>
<proteinExistence type="predicted"/>
<feature type="region of interest" description="Disordered" evidence="16">
    <location>
        <begin position="1944"/>
        <end position="1979"/>
    </location>
</feature>
<keyword evidence="10 14" id="KW-0067">ATP-binding</keyword>
<feature type="region of interest" description="Disordered" evidence="16">
    <location>
        <begin position="1331"/>
        <end position="1365"/>
    </location>
</feature>
<evidence type="ECO:0000256" key="7">
    <source>
        <dbReference type="ARBA" id="ARBA00022771"/>
    </source>
</evidence>
<feature type="domain" description="CNH" evidence="20">
    <location>
        <begin position="1597"/>
        <end position="1895"/>
    </location>
</feature>
<comment type="catalytic activity">
    <reaction evidence="12">
        <text>L-threonyl-[protein] + ATP = O-phospho-L-threonyl-[protein] + ADP + H(+)</text>
        <dbReference type="Rhea" id="RHEA:46608"/>
        <dbReference type="Rhea" id="RHEA-COMP:11060"/>
        <dbReference type="Rhea" id="RHEA-COMP:11605"/>
        <dbReference type="ChEBI" id="CHEBI:15378"/>
        <dbReference type="ChEBI" id="CHEBI:30013"/>
        <dbReference type="ChEBI" id="CHEBI:30616"/>
        <dbReference type="ChEBI" id="CHEBI:61977"/>
        <dbReference type="ChEBI" id="CHEBI:456216"/>
        <dbReference type="EC" id="2.7.11.1"/>
    </reaction>
</comment>
<keyword evidence="6 14" id="KW-0547">Nucleotide-binding</keyword>
<keyword evidence="4" id="KW-0808">Transferase</keyword>
<dbReference type="PANTHER" id="PTHR22988">
    <property type="entry name" value="MYOTONIC DYSTROPHY S/T KINASE-RELATED"/>
    <property type="match status" value="1"/>
</dbReference>
<evidence type="ECO:0000259" key="21">
    <source>
        <dbReference type="PROSITE" id="PS51285"/>
    </source>
</evidence>
<dbReference type="InterPro" id="IPR017441">
    <property type="entry name" value="Protein_kinase_ATP_BS"/>
</dbReference>
<dbReference type="EMBL" id="CALNXI010000002">
    <property type="protein sequence ID" value="CAH3013773.1"/>
    <property type="molecule type" value="Genomic_DNA"/>
</dbReference>
<accession>A0ABN8LE60</accession>
<feature type="coiled-coil region" evidence="15">
    <location>
        <begin position="957"/>
        <end position="1205"/>
    </location>
</feature>
<dbReference type="EC" id="2.7.11.1" evidence="1"/>
<dbReference type="SMART" id="SM00220">
    <property type="entry name" value="S_TKc"/>
    <property type="match status" value="1"/>
</dbReference>
<protein>
    <recommendedName>
        <fullName evidence="1">non-specific serine/threonine protein kinase</fullName>
        <ecNumber evidence="1">2.7.11.1</ecNumber>
    </recommendedName>
</protein>
<dbReference type="Pfam" id="PF00780">
    <property type="entry name" value="CNH"/>
    <property type="match status" value="1"/>
</dbReference>
<dbReference type="PROSITE" id="PS00108">
    <property type="entry name" value="PROTEIN_KINASE_ST"/>
    <property type="match status" value="1"/>
</dbReference>
<dbReference type="Gene3D" id="2.30.29.30">
    <property type="entry name" value="Pleckstrin-homology domain (PH domain)/Phosphotyrosine-binding domain (PTB)"/>
    <property type="match status" value="1"/>
</dbReference>
<dbReference type="Pfam" id="PF00069">
    <property type="entry name" value="Pkinase"/>
    <property type="match status" value="1"/>
</dbReference>
<keyword evidence="2" id="KW-0723">Serine/threonine-protein kinase</keyword>
<dbReference type="InterPro" id="IPR001180">
    <property type="entry name" value="CNH_dom"/>
</dbReference>
<dbReference type="PROSITE" id="PS00479">
    <property type="entry name" value="ZF_DAG_PE_1"/>
    <property type="match status" value="1"/>
</dbReference>
<evidence type="ECO:0000259" key="20">
    <source>
        <dbReference type="PROSITE" id="PS50219"/>
    </source>
</evidence>
<evidence type="ECO:0000259" key="19">
    <source>
        <dbReference type="PROSITE" id="PS50081"/>
    </source>
</evidence>
<dbReference type="Gene3D" id="3.30.200.20">
    <property type="entry name" value="Phosphorylase Kinase, domain 1"/>
    <property type="match status" value="1"/>
</dbReference>
<dbReference type="InterPro" id="IPR011009">
    <property type="entry name" value="Kinase-like_dom_sf"/>
</dbReference>
<dbReference type="InterPro" id="IPR002219">
    <property type="entry name" value="PKC_DAG/PE"/>
</dbReference>
<evidence type="ECO:0000259" key="18">
    <source>
        <dbReference type="PROSITE" id="PS50011"/>
    </source>
</evidence>
<sequence>MNDSISTRCAKLNQIFAGKTVGRKSSPNGAGFTREALLDAFLLLFEECSSEFMLKDKNISGFVKKYQPVVDDLRKLCLSKDDFNVLNTIGRGHFGQVQVVKDKQSGDVFAMKTLNKTQTLAQESVAFYDEEREIMALCNSPWITALQYAFQDAHNLYLVMDYHPGGDLLSLLSKYDDVLEEEVARFYLAEMVMAIHSLHMLGYVHRDIKPDNVLVDRTGHIKLADFGSSARLAADKKVHSKMPVGTPEYIAPEVLTSMDGSGGPYGLECDWWSLGVVAYEMLCGQTPFEADSVVITYSKIMNYKSSLKFSKDVQVSKNAKDMIFNLCTESKDRMGYEGLTCHQFFTGTDWNNLQDTVPPYVPNLDGAADVSHFDEFEPESPDPIFHLEKYRSAHEDKGFTGKDLPFVGFTFSRNLAINLPFSPRKPGSLPNSPAGCPPSRLERKLTIKARELKDALQSCHTLKDESATMKKTLDDLQTALEEKDKMLRNAEYERDLLEKEKVLYDTQVKDLQRRLDLERAERNKTDSATLKLLSELKEGSQKANELRDQESRENLEDLQQIVAQLENDRFIASRRAQRLEEELKSQEKLLEVSKSRINDHQARMTKMNEEAKRGMVEWQEKLDRVTKDSEERISELRQKLAKSLQSNQEATELLENVRKSKEQLQSQLEKLQKSVQPTITTNRNEKSCNRTHAEEGDNSLRERYREKSAEVRQLQSKIMDLEDQLFQSQRTQKKLEKDVANRQAQEEKLQEADKEVNRLSRYKRQVDSTNSRLESELEEARKLITSRDQKIDSLTGRCRTLEEMLKENVDLSRSSDSDYDASNKSAVNQEELKKLSEEKEVMTRKITGLESDLKIQQQKNACFEKQLEDAESKVKQISKDMEKKVEDLKTQLTEVTNECSSLKSTKKALEETILKLENDIDTREFELELKASARQDEITRNMQENRSEVVQEIHVQFSEMSNRCNELVSQNKGLEAKLEELTEENGDLKMANEKLEDDLKEKKRAAEGMELTNTMLKSTCSMLENQVEELEIINEDYEEKQLQWNITRKELEQKREKSDFQLLETQRLLEQEKMTRSSAEEKVSKLQEALEEVQNTHIKEVDEMNAQLERQRDRTEELTEALSEAEKKCGMAQLEVKSMERKLQLGTEENNKLQIEIERLNNHTSKLKASNFELNQNIEAAMEKCEELTCERASLAEQLDLMEASHAEERLKLEATNSQQTKLIDFLQCKAEGQAPKKKKLIGGGGKSWRKKPENSINVVPQQWRDLQQALEKERASSMKLQTEVNRMRQEIQTAKMEAAHWKSQYQNAGCATPKPTQSYAVLSAIQQSPSNQQSPLIAQTQSKNAKNASQADRGTARRPKERMHHNIPHRFVNALNMRATKCAICLDTLHFVRPSSRCAECGLVCHVKCSPNVPHTCGLPSQLVEHFTETLQEQKNDENSLIPNSQSTTKLGGRREGWLRVPRCGSVKHGWEKKWVVLDDQVLHLYDKENMGEKASPSEVLHLCGKDGHVTVHSAVMSSELMGTAPSDLPYILRVESRQRCWPVQNLYLLAPSFPVKQKWVTSLEFVLDEIKKKNDEGDDQKLMGNVLLHLEEGERLDINCTQLLNNELVLLGAEEGLYSMSLEKPGRSSPRALPGIDRAFQLDIISDLNLLIMIAGKDRQLCSLELKQIMSRARQTNSAVPLNPLASQAIEKITNCHLFAVGQCEGNYYICAATPNSILLLRYNAGIGTFCTRKEIETSEPCNCIHFNNSHVIYGTGKFYTLDIKQHTVKEFLDSKDPSLAFAVFGASQLNIFPIAVLDVTSRGSNSEEFLLCFNEFGVFVNSAGRHSRQKPLMWSRLPLAFAYSEPFLFVTHFNSIDVCEIPLSNAENPSRYAHKFLEIRNPRVLGPAVSPGAVYLASTLQEQVEMLCFQGTSALASVFQFQPEDDDDNMSIISELSRLSSPSRRSSPALARSPSWSPGTAKVKSLREGSLKKSSSFRTVMPLREENM</sequence>
<organism evidence="22 23">
    <name type="scientific">Porites evermanni</name>
    <dbReference type="NCBI Taxonomy" id="104178"/>
    <lineage>
        <taxon>Eukaryota</taxon>
        <taxon>Metazoa</taxon>
        <taxon>Cnidaria</taxon>
        <taxon>Anthozoa</taxon>
        <taxon>Hexacorallia</taxon>
        <taxon>Scleractinia</taxon>
        <taxon>Fungiina</taxon>
        <taxon>Poritidae</taxon>
        <taxon>Porites</taxon>
    </lineage>
</organism>
<dbReference type="CDD" id="cd20814">
    <property type="entry name" value="CRIK"/>
    <property type="match status" value="1"/>
</dbReference>
<dbReference type="Gene3D" id="1.10.287.1490">
    <property type="match status" value="1"/>
</dbReference>
<keyword evidence="8" id="KW-0418">Kinase</keyword>
<dbReference type="Gene3D" id="1.10.510.10">
    <property type="entry name" value="Transferase(Phosphotransferase) domain 1"/>
    <property type="match status" value="1"/>
</dbReference>
<feature type="domain" description="Protein kinase" evidence="18">
    <location>
        <begin position="83"/>
        <end position="345"/>
    </location>
</feature>
<keyword evidence="7" id="KW-0863">Zinc-finger</keyword>
<dbReference type="SMART" id="SM00133">
    <property type="entry name" value="S_TK_X"/>
    <property type="match status" value="1"/>
</dbReference>
<dbReference type="InterPro" id="IPR000719">
    <property type="entry name" value="Prot_kinase_dom"/>
</dbReference>
<dbReference type="CDD" id="cd05601">
    <property type="entry name" value="STKc_CRIK"/>
    <property type="match status" value="1"/>
</dbReference>
<feature type="compositionally biased region" description="Low complexity" evidence="16">
    <location>
        <begin position="1944"/>
        <end position="1961"/>
    </location>
</feature>
<feature type="coiled-coil region" evidence="15">
    <location>
        <begin position="832"/>
        <end position="926"/>
    </location>
</feature>
<dbReference type="InterPro" id="IPR037708">
    <property type="entry name" value="CRIK_dom"/>
</dbReference>
<dbReference type="SMART" id="SM00109">
    <property type="entry name" value="C1"/>
    <property type="match status" value="1"/>
</dbReference>
<evidence type="ECO:0000256" key="10">
    <source>
        <dbReference type="ARBA" id="ARBA00022840"/>
    </source>
</evidence>
<feature type="region of interest" description="Disordered" evidence="16">
    <location>
        <begin position="681"/>
        <end position="704"/>
    </location>
</feature>
<dbReference type="SUPFAM" id="SSF50729">
    <property type="entry name" value="PH domain-like"/>
    <property type="match status" value="1"/>
</dbReference>
<keyword evidence="11 15" id="KW-0175">Coiled coil</keyword>
<evidence type="ECO:0000256" key="13">
    <source>
        <dbReference type="ARBA" id="ARBA00048679"/>
    </source>
</evidence>
<reference evidence="22 23" key="1">
    <citation type="submission" date="2022-05" db="EMBL/GenBank/DDBJ databases">
        <authorList>
            <consortium name="Genoscope - CEA"/>
            <person name="William W."/>
        </authorList>
    </citation>
    <scope>NUCLEOTIDE SEQUENCE [LARGE SCALE GENOMIC DNA]</scope>
</reference>
<feature type="domain" description="Phorbol-ester/DAG-type" evidence="19">
    <location>
        <begin position="1369"/>
        <end position="1418"/>
    </location>
</feature>
<evidence type="ECO:0000256" key="5">
    <source>
        <dbReference type="ARBA" id="ARBA00022723"/>
    </source>
</evidence>